<feature type="transmembrane region" description="Helical" evidence="5">
    <location>
        <begin position="31"/>
        <end position="56"/>
    </location>
</feature>
<sequence length="187" mass="20705">MSPHMPIDIVTLIVLVLFFVRGYMKGLVMAAFSVVAILLGLLVALKLSQSFAAWLLAHDYISTGWAQVASYIILFIVVVLLVRLVGNIIEKALEGMMLGTVNKLAGGLLYTFMGAVLWSSLLWLGARVHLFSAETIAASRSYPWLSELAPWFFRQAGRLMPFVQDTFTQLGHFFDTINAKPEDVGTH</sequence>
<proteinExistence type="predicted"/>
<dbReference type="EMBL" id="BAABFA010000010">
    <property type="protein sequence ID" value="GAA4464633.1"/>
    <property type="molecule type" value="Genomic_DNA"/>
</dbReference>
<organism evidence="6 7">
    <name type="scientific">Nemorincola caseinilytica</name>
    <dbReference type="NCBI Taxonomy" id="2054315"/>
    <lineage>
        <taxon>Bacteria</taxon>
        <taxon>Pseudomonadati</taxon>
        <taxon>Bacteroidota</taxon>
        <taxon>Chitinophagia</taxon>
        <taxon>Chitinophagales</taxon>
        <taxon>Chitinophagaceae</taxon>
        <taxon>Nemorincola</taxon>
    </lineage>
</organism>
<name>A0ABP8NES2_9BACT</name>
<keyword evidence="4 5" id="KW-0472">Membrane</keyword>
<dbReference type="PANTHER" id="PTHR37306">
    <property type="entry name" value="COLICIN V PRODUCTION PROTEIN"/>
    <property type="match status" value="1"/>
</dbReference>
<evidence type="ECO:0008006" key="8">
    <source>
        <dbReference type="Google" id="ProtNLM"/>
    </source>
</evidence>
<evidence type="ECO:0000256" key="5">
    <source>
        <dbReference type="SAM" id="Phobius"/>
    </source>
</evidence>
<comment type="caution">
    <text evidence="6">The sequence shown here is derived from an EMBL/GenBank/DDBJ whole genome shotgun (WGS) entry which is preliminary data.</text>
</comment>
<evidence type="ECO:0000256" key="3">
    <source>
        <dbReference type="ARBA" id="ARBA00022989"/>
    </source>
</evidence>
<reference evidence="7" key="1">
    <citation type="journal article" date="2019" name="Int. J. Syst. Evol. Microbiol.">
        <title>The Global Catalogue of Microorganisms (GCM) 10K type strain sequencing project: providing services to taxonomists for standard genome sequencing and annotation.</title>
        <authorList>
            <consortium name="The Broad Institute Genomics Platform"/>
            <consortium name="The Broad Institute Genome Sequencing Center for Infectious Disease"/>
            <person name="Wu L."/>
            <person name="Ma J."/>
        </authorList>
    </citation>
    <scope>NUCLEOTIDE SEQUENCE [LARGE SCALE GENOMIC DNA]</scope>
    <source>
        <strain evidence="7">JCM 32105</strain>
    </source>
</reference>
<feature type="transmembrane region" description="Helical" evidence="5">
    <location>
        <begin position="68"/>
        <end position="86"/>
    </location>
</feature>
<dbReference type="PANTHER" id="PTHR37306:SF1">
    <property type="entry name" value="COLICIN V PRODUCTION PROTEIN"/>
    <property type="match status" value="1"/>
</dbReference>
<keyword evidence="7" id="KW-1185">Reference proteome</keyword>
<evidence type="ECO:0000313" key="7">
    <source>
        <dbReference type="Proteomes" id="UP001500067"/>
    </source>
</evidence>
<accession>A0ABP8NES2</accession>
<protein>
    <recommendedName>
        <fullName evidence="8">Membrane protein required for colicin V production</fullName>
    </recommendedName>
</protein>
<dbReference type="Proteomes" id="UP001500067">
    <property type="component" value="Unassembled WGS sequence"/>
</dbReference>
<keyword evidence="2 5" id="KW-0812">Transmembrane</keyword>
<dbReference type="Pfam" id="PF02674">
    <property type="entry name" value="Colicin_V"/>
    <property type="match status" value="1"/>
</dbReference>
<feature type="transmembrane region" description="Helical" evidence="5">
    <location>
        <begin position="107"/>
        <end position="126"/>
    </location>
</feature>
<evidence type="ECO:0000313" key="6">
    <source>
        <dbReference type="EMBL" id="GAA4464633.1"/>
    </source>
</evidence>
<gene>
    <name evidence="6" type="ORF">GCM10023093_15410</name>
</gene>
<dbReference type="InterPro" id="IPR003825">
    <property type="entry name" value="Colicin-V_CvpA"/>
</dbReference>
<evidence type="ECO:0000256" key="1">
    <source>
        <dbReference type="ARBA" id="ARBA00004141"/>
    </source>
</evidence>
<evidence type="ECO:0000256" key="2">
    <source>
        <dbReference type="ARBA" id="ARBA00022692"/>
    </source>
</evidence>
<comment type="subcellular location">
    <subcellularLocation>
        <location evidence="1">Membrane</location>
        <topology evidence="1">Multi-pass membrane protein</topology>
    </subcellularLocation>
</comment>
<evidence type="ECO:0000256" key="4">
    <source>
        <dbReference type="ARBA" id="ARBA00023136"/>
    </source>
</evidence>
<keyword evidence="3 5" id="KW-1133">Transmembrane helix</keyword>
<feature type="transmembrane region" description="Helical" evidence="5">
    <location>
        <begin position="6"/>
        <end position="24"/>
    </location>
</feature>